<feature type="repeat" description="WD" evidence="3">
    <location>
        <begin position="1306"/>
        <end position="1347"/>
    </location>
</feature>
<feature type="repeat" description="WD" evidence="3">
    <location>
        <begin position="919"/>
        <end position="960"/>
    </location>
</feature>
<evidence type="ECO:0000256" key="1">
    <source>
        <dbReference type="ARBA" id="ARBA00022574"/>
    </source>
</evidence>
<feature type="repeat" description="WD" evidence="3">
    <location>
        <begin position="1263"/>
        <end position="1304"/>
    </location>
</feature>
<dbReference type="Pfam" id="PF24883">
    <property type="entry name" value="NPHP3_N"/>
    <property type="match status" value="1"/>
</dbReference>
<dbReference type="InterPro" id="IPR011047">
    <property type="entry name" value="Quinoprotein_ADH-like_sf"/>
</dbReference>
<dbReference type="PROSITE" id="PS50082">
    <property type="entry name" value="WD_REPEATS_2"/>
    <property type="match status" value="14"/>
</dbReference>
<dbReference type="InterPro" id="IPR036322">
    <property type="entry name" value="WD40_repeat_dom_sf"/>
</dbReference>
<evidence type="ECO:0000256" key="2">
    <source>
        <dbReference type="ARBA" id="ARBA00022737"/>
    </source>
</evidence>
<dbReference type="Gene3D" id="3.40.50.300">
    <property type="entry name" value="P-loop containing nucleotide triphosphate hydrolases"/>
    <property type="match status" value="1"/>
</dbReference>
<evidence type="ECO:0000313" key="6">
    <source>
        <dbReference type="Proteomes" id="UP000623467"/>
    </source>
</evidence>
<gene>
    <name evidence="5" type="ORF">MSAN_01082700</name>
</gene>
<feature type="repeat" description="WD" evidence="3">
    <location>
        <begin position="961"/>
        <end position="1002"/>
    </location>
</feature>
<dbReference type="InterPro" id="IPR019775">
    <property type="entry name" value="WD40_repeat_CS"/>
</dbReference>
<keyword evidence="6" id="KW-1185">Reference proteome</keyword>
<proteinExistence type="predicted"/>
<dbReference type="InterPro" id="IPR015943">
    <property type="entry name" value="WD40/YVTN_repeat-like_dom_sf"/>
</dbReference>
<organism evidence="5 6">
    <name type="scientific">Mycena sanguinolenta</name>
    <dbReference type="NCBI Taxonomy" id="230812"/>
    <lineage>
        <taxon>Eukaryota</taxon>
        <taxon>Fungi</taxon>
        <taxon>Dikarya</taxon>
        <taxon>Basidiomycota</taxon>
        <taxon>Agaricomycotina</taxon>
        <taxon>Agaricomycetes</taxon>
        <taxon>Agaricomycetidae</taxon>
        <taxon>Agaricales</taxon>
        <taxon>Marasmiineae</taxon>
        <taxon>Mycenaceae</taxon>
        <taxon>Mycena</taxon>
    </lineage>
</organism>
<protein>
    <recommendedName>
        <fullName evidence="4">NACHT domain-containing protein</fullName>
    </recommendedName>
</protein>
<dbReference type="InterPro" id="IPR007111">
    <property type="entry name" value="NACHT_NTPase"/>
</dbReference>
<feature type="repeat" description="WD" evidence="3">
    <location>
        <begin position="876"/>
        <end position="917"/>
    </location>
</feature>
<feature type="repeat" description="WD" evidence="3">
    <location>
        <begin position="1048"/>
        <end position="1079"/>
    </location>
</feature>
<feature type="repeat" description="WD" evidence="3">
    <location>
        <begin position="1006"/>
        <end position="1036"/>
    </location>
</feature>
<dbReference type="SUPFAM" id="SSF52540">
    <property type="entry name" value="P-loop containing nucleoside triphosphate hydrolases"/>
    <property type="match status" value="1"/>
</dbReference>
<comment type="caution">
    <text evidence="5">The sequence shown here is derived from an EMBL/GenBank/DDBJ whole genome shotgun (WGS) entry which is preliminary data.</text>
</comment>
<dbReference type="InterPro" id="IPR056884">
    <property type="entry name" value="NPHP3-like_N"/>
</dbReference>
<dbReference type="CDD" id="cd00200">
    <property type="entry name" value="WD40"/>
    <property type="match status" value="2"/>
</dbReference>
<dbReference type="InterPro" id="IPR001680">
    <property type="entry name" value="WD40_rpt"/>
</dbReference>
<dbReference type="PRINTS" id="PR00320">
    <property type="entry name" value="GPROTEINBRPT"/>
</dbReference>
<dbReference type="SMART" id="SM00320">
    <property type="entry name" value="WD40"/>
    <property type="match status" value="14"/>
</dbReference>
<feature type="repeat" description="WD" evidence="3">
    <location>
        <begin position="1349"/>
        <end position="1390"/>
    </location>
</feature>
<dbReference type="EMBL" id="JACAZH010000007">
    <property type="protein sequence ID" value="KAF7364231.1"/>
    <property type="molecule type" value="Genomic_DNA"/>
</dbReference>
<dbReference type="InterPro" id="IPR020472">
    <property type="entry name" value="WD40_PAC1"/>
</dbReference>
<feature type="domain" description="NACHT" evidence="4">
    <location>
        <begin position="295"/>
        <end position="438"/>
    </location>
</feature>
<dbReference type="Proteomes" id="UP000623467">
    <property type="component" value="Unassembled WGS sequence"/>
</dbReference>
<evidence type="ECO:0000313" key="5">
    <source>
        <dbReference type="EMBL" id="KAF7364231.1"/>
    </source>
</evidence>
<dbReference type="SUPFAM" id="SSF50978">
    <property type="entry name" value="WD40 repeat-like"/>
    <property type="match status" value="1"/>
</dbReference>
<dbReference type="PROSITE" id="PS00678">
    <property type="entry name" value="WD_REPEATS_1"/>
    <property type="match status" value="8"/>
</dbReference>
<dbReference type="Pfam" id="PF00400">
    <property type="entry name" value="WD40"/>
    <property type="match status" value="14"/>
</dbReference>
<dbReference type="SUPFAM" id="SSF50998">
    <property type="entry name" value="Quinoprotein alcohol dehydrogenase-like"/>
    <property type="match status" value="1"/>
</dbReference>
<dbReference type="PANTHER" id="PTHR22847">
    <property type="entry name" value="WD40 REPEAT PROTEIN"/>
    <property type="match status" value="1"/>
</dbReference>
<feature type="repeat" description="WD" evidence="3">
    <location>
        <begin position="1178"/>
        <end position="1219"/>
    </location>
</feature>
<evidence type="ECO:0000256" key="3">
    <source>
        <dbReference type="PROSITE-ProRule" id="PRU00221"/>
    </source>
</evidence>
<accession>A0A8H6YSX1</accession>
<dbReference type="Gene3D" id="2.130.10.10">
    <property type="entry name" value="YVTN repeat-like/Quinoprotein amine dehydrogenase"/>
    <property type="match status" value="7"/>
</dbReference>
<dbReference type="InterPro" id="IPR027417">
    <property type="entry name" value="P-loop_NTPase"/>
</dbReference>
<feature type="repeat" description="WD" evidence="3">
    <location>
        <begin position="1392"/>
        <end position="1433"/>
    </location>
</feature>
<dbReference type="PROSITE" id="PS50837">
    <property type="entry name" value="NACHT"/>
    <property type="match status" value="1"/>
</dbReference>
<dbReference type="PANTHER" id="PTHR22847:SF637">
    <property type="entry name" value="WD REPEAT DOMAIN 5B"/>
    <property type="match status" value="1"/>
</dbReference>
<keyword evidence="2" id="KW-0677">Repeat</keyword>
<dbReference type="OrthoDB" id="538223at2759"/>
<feature type="repeat" description="WD" evidence="3">
    <location>
        <begin position="1435"/>
        <end position="1476"/>
    </location>
</feature>
<evidence type="ECO:0000259" key="4">
    <source>
        <dbReference type="PROSITE" id="PS50837"/>
    </source>
</evidence>
<dbReference type="PROSITE" id="PS50294">
    <property type="entry name" value="WD_REPEATS_REGION"/>
    <property type="match status" value="13"/>
</dbReference>
<keyword evidence="1 3" id="KW-0853">WD repeat</keyword>
<name>A0A8H6YSX1_9AGAR</name>
<dbReference type="GO" id="GO:1990234">
    <property type="term" value="C:transferase complex"/>
    <property type="evidence" value="ECO:0007669"/>
    <property type="project" value="UniProtKB-ARBA"/>
</dbReference>
<feature type="repeat" description="WD" evidence="3">
    <location>
        <begin position="1092"/>
        <end position="1133"/>
    </location>
</feature>
<feature type="repeat" description="WD" evidence="3">
    <location>
        <begin position="1221"/>
        <end position="1261"/>
    </location>
</feature>
<reference evidence="5" key="1">
    <citation type="submission" date="2020-05" db="EMBL/GenBank/DDBJ databases">
        <title>Mycena genomes resolve the evolution of fungal bioluminescence.</title>
        <authorList>
            <person name="Tsai I.J."/>
        </authorList>
    </citation>
    <scope>NUCLEOTIDE SEQUENCE</scope>
    <source>
        <strain evidence="5">160909Yilan</strain>
    </source>
</reference>
<feature type="repeat" description="WD" evidence="3">
    <location>
        <begin position="833"/>
        <end position="874"/>
    </location>
</feature>
<sequence>MVVIIWGVIGVGFGEPGIPGYRRTSCFALTRLRTPNTLLHSLPISNMEPIRSFLDMSKTRASSPPPSAILPGAPVLPVTTPPASPQMARAPLSGEFLSPAQTAWINLKAVLKTLQDSSGLYPPFQAALSEVISTMDLIESVGDAKDEFIRITDKVKASQWIFSQYGSEKDFSPTMRATLDDMILELGWIGKAISFKMQWGQVSHIFDEPDKDILLGFKEFSNMIDSLRLNRSPHASNYAVNIFGGVGGAGDTLTQLGCIHAASIDAQDPEGCLEGTRVDLLADLRAWSEDPQSPHIFWLDGMAGTGKSAIARSFCHMLHKANQLGGSFFCMRGHADRSNPKNIIPTLAASLASRDRAYKGALLSVIEGISSNTNIKIQVERLLEQPLHGALGHTPPSQVLVIDALDELDDEIMTKELIQKLVSVVPRLAIKLFVTSRPEHHIRPYFNTEAECQRVLRLHDTENNLVKNDITLYFSNHLSKIKAENKSLPSTWASPAEIEMLTDHAGKLFIYAFTAVEYIRERPRDRLQTLMNLQANTGGLNKPLDDIYSHILRESMNPHRHNHHEIALTKQILGAVLTVRQPLSVATLSRLLGKSAWQVREMLDHLHAVVHVPRDNDTGVISTFHASFSDFLTTKGRVPDDLLVNIPAAQADLFFNCIQVMVSELHFNVSKCPTSYFPNFVHNLTIPPLLQYVCLHWPHHLVAANGTGVSHAVAASQLQSLEDVFFPRFLFWVEVLSALNMASAVSNLIMTAMTAKCFKHAPKYVTDFLADANQFMVSSCDVIATSVAHIYLSALPCLQPTSHIAKLFWPRFNCVPQLHIIGIEYKQHARLVLIGHNGAVNCVCFSRDGAYIASASEDTTICMWDAKTGNALMEPIQGHTGSVRSVAFSPGGNYLVSGSDDRTIKVWDAKTGKAVMDPIVGHARQVLSVVFSPDGSYIASGSADNTIRVWDAKTAKTVRIISGHTGSVNSVAFSPDGIHLASGSADKKTCIWKVKTGEAVELWFSPSYHTDSVNSVAFSPDGKIIISGSDDKTVNVRLTNTGINIVPKKGHTGRIASVAVSPDGSCFASGSDDQTVRLWGCFEWAYAIGGAMHGHTARVCSIAFSPDGKFIASGSADNTICVWDAKRNWAAMTPIKTLKNLIRSIASFSGAPYIASGSAVKSIHVKDPKTGKVVIQTLEGHNARVNSVVFSPDGNSIASGSDDGTIRVWDAKTGKAVIKAIKGHMDSILSVAFSPDGSCIAAGSYQTICVWDAKTGNIVIKVIKAHASWVNSVAFSPDGTYIASGSNDSTIRVWDAKTGQAVMEPILGHTYHIICVAFSPDGTCLASGSDDNTIRLWNAKTGKALMEPIWGHTGWVLSVAFSPDGKYIASGSIDNTIRVWDAKTGNAIREPICGLKAPICSVAFSPDGTHLASGSDDETIRIWDAKTGKPVREPIYGHTQSVSSVAFSPDGTHIVSGSHDKTIRVWQVRNGGPTINKSHSLHGDLRAASISLPCSGDHWIRGPNEELVMWVPPEYHKFLQVPPHFIVGAAAKVVVDLDHVVHGTDWVKCYIG</sequence>